<dbReference type="AlphaFoldDB" id="A0A2R5FIA2"/>
<dbReference type="InterPro" id="IPR002048">
    <property type="entry name" value="EF_hand_dom"/>
</dbReference>
<feature type="domain" description="EF-hand" evidence="1">
    <location>
        <begin position="178"/>
        <end position="189"/>
    </location>
</feature>
<protein>
    <submittedName>
        <fullName evidence="2">4-hydroxythreonine-4-phosphate dehydrogenase</fullName>
    </submittedName>
</protein>
<dbReference type="InterPro" id="IPR032675">
    <property type="entry name" value="LRR_dom_sf"/>
</dbReference>
<dbReference type="PANTHER" id="PTHR39431:SF1">
    <property type="entry name" value="FRPA_C-RELATED PROTEIN"/>
    <property type="match status" value="1"/>
</dbReference>
<evidence type="ECO:0000313" key="3">
    <source>
        <dbReference type="Proteomes" id="UP000245081"/>
    </source>
</evidence>
<dbReference type="EMBL" id="BDOQ01000023">
    <property type="protein sequence ID" value="GBG15963.1"/>
    <property type="molecule type" value="Genomic_DNA"/>
</dbReference>
<proteinExistence type="predicted"/>
<accession>A0A2R5FIA2</accession>
<keyword evidence="3" id="KW-1185">Reference proteome</keyword>
<dbReference type="RefSeq" id="WP_370849089.1">
    <property type="nucleotide sequence ID" value="NZ_BDOQ01000023.1"/>
</dbReference>
<name>A0A2R5FIA2_9PROT</name>
<dbReference type="Proteomes" id="UP000245081">
    <property type="component" value="Unassembled WGS sequence"/>
</dbReference>
<dbReference type="Pfam" id="PF13202">
    <property type="entry name" value="EF-hand_5"/>
    <property type="match status" value="1"/>
</dbReference>
<sequence>NGLTTSEVAALTTAQIVSLKTAQFEALTTSQIGALSTADIIALTTSQVASLTTDQIASGLTTSQVAAITTTQIMALTTTQIGAFTTVQMPLLQSLSSPIALDLNGDGLKTLGISAGVQFDLNAIGQKAQTGWISSEDGLLVLDRNHDGVINDGGELFGTSTLLSDGQKAANGYVALTELDTNGDGVISAADSSYDELKVWIDANSDGVNEAGELVSLGDLGISKLNLSASSTSVIDNGNWIGMVSSYETIDGTTHEMADVWFLNNQSSATSTVDLSSQVSSLTQAITAFSEATADTSVSSATTLTDNQTTSTDTAIATSVSSLTTTLSQYDANGSILSSTTSTAVAVNTSSITDGLTNTQTTTPLATGGGN</sequence>
<dbReference type="GO" id="GO:0005509">
    <property type="term" value="F:calcium ion binding"/>
    <property type="evidence" value="ECO:0007669"/>
    <property type="project" value="InterPro"/>
</dbReference>
<organism evidence="2 3">
    <name type="scientific">Novimethylophilus kurashikiensis</name>
    <dbReference type="NCBI Taxonomy" id="1825523"/>
    <lineage>
        <taxon>Bacteria</taxon>
        <taxon>Pseudomonadati</taxon>
        <taxon>Pseudomonadota</taxon>
        <taxon>Betaproteobacteria</taxon>
        <taxon>Nitrosomonadales</taxon>
        <taxon>Methylophilaceae</taxon>
        <taxon>Novimethylophilus</taxon>
    </lineage>
</organism>
<feature type="non-terminal residue" evidence="2">
    <location>
        <position position="1"/>
    </location>
</feature>
<evidence type="ECO:0000313" key="2">
    <source>
        <dbReference type="EMBL" id="GBG15963.1"/>
    </source>
</evidence>
<dbReference type="InterPro" id="IPR045395">
    <property type="entry name" value="ALTTAQ_rpt"/>
</dbReference>
<dbReference type="Gene3D" id="3.80.10.10">
    <property type="entry name" value="Ribonuclease Inhibitor"/>
    <property type="match status" value="1"/>
</dbReference>
<dbReference type="Pfam" id="PF20080">
    <property type="entry name" value="ALTTAQ_rpt"/>
    <property type="match status" value="1"/>
</dbReference>
<evidence type="ECO:0000259" key="1">
    <source>
        <dbReference type="Pfam" id="PF13202"/>
    </source>
</evidence>
<comment type="caution">
    <text evidence="2">The sequence shown here is derived from an EMBL/GenBank/DDBJ whole genome shotgun (WGS) entry which is preliminary data.</text>
</comment>
<reference evidence="2 3" key="1">
    <citation type="journal article" date="2018" name="Environ. Microbiol.">
        <title>Isolation and genomic characterization of Novimethylophilus kurashikiensis gen. nov. sp. nov., a new lanthanide-dependent methylotrophic species of Methylophilaceae.</title>
        <authorList>
            <person name="Lv H."/>
            <person name="Sahin N."/>
            <person name="Tani A."/>
        </authorList>
    </citation>
    <scope>NUCLEOTIDE SEQUENCE [LARGE SCALE GENOMIC DNA]</scope>
    <source>
        <strain evidence="2 3">La2-4</strain>
    </source>
</reference>
<gene>
    <name evidence="2" type="ORF">NMK_3583</name>
</gene>
<dbReference type="PANTHER" id="PTHR39431">
    <property type="entry name" value="FRPA/C-RELATED PROTEIN"/>
    <property type="match status" value="1"/>
</dbReference>